<dbReference type="Pfam" id="PF01261">
    <property type="entry name" value="AP_endonuc_2"/>
    <property type="match status" value="1"/>
</dbReference>
<name>A0A918XXX6_9PROT</name>
<dbReference type="PANTHER" id="PTHR12110:SF21">
    <property type="entry name" value="XYLOSE ISOMERASE-LIKE TIM BARREL DOMAIN-CONTAINING PROTEIN"/>
    <property type="match status" value="1"/>
</dbReference>
<feature type="binding site" evidence="2">
    <location>
        <position position="134"/>
    </location>
    <ligand>
        <name>a divalent metal cation</name>
        <dbReference type="ChEBI" id="CHEBI:60240"/>
        <note>catalytic</note>
    </ligand>
</feature>
<dbReference type="InterPro" id="IPR013022">
    <property type="entry name" value="Xyl_isomerase-like_TIM-brl"/>
</dbReference>
<feature type="binding site" evidence="2">
    <location>
        <position position="239"/>
    </location>
    <ligand>
        <name>a divalent metal cation</name>
        <dbReference type="ChEBI" id="CHEBI:60240"/>
        <note>catalytic</note>
    </ligand>
</feature>
<dbReference type="CDD" id="cd08342">
    <property type="entry name" value="HPPD_N_like"/>
    <property type="match status" value="1"/>
</dbReference>
<evidence type="ECO:0000313" key="5">
    <source>
        <dbReference type="Proteomes" id="UP000630353"/>
    </source>
</evidence>
<dbReference type="InterPro" id="IPR041736">
    <property type="entry name" value="4OHPhenylPyrv_dOase_N"/>
</dbReference>
<feature type="domain" description="VOC" evidence="3">
    <location>
        <begin position="437"/>
        <end position="586"/>
    </location>
</feature>
<dbReference type="GO" id="GO:0046279">
    <property type="term" value="P:3,4-dihydroxybenzoate biosynthetic process"/>
    <property type="evidence" value="ECO:0007669"/>
    <property type="project" value="UniProtKB-UniRule"/>
</dbReference>
<dbReference type="SUPFAM" id="SSF51658">
    <property type="entry name" value="Xylose isomerase-like"/>
    <property type="match status" value="1"/>
</dbReference>
<comment type="catalytic activity">
    <reaction evidence="2">
        <text>3-dehydroshikimate = 3,4-dihydroxybenzoate + H2O</text>
        <dbReference type="Rhea" id="RHEA:24848"/>
        <dbReference type="ChEBI" id="CHEBI:15377"/>
        <dbReference type="ChEBI" id="CHEBI:16630"/>
        <dbReference type="ChEBI" id="CHEBI:36241"/>
        <dbReference type="EC" id="4.2.1.118"/>
    </reaction>
</comment>
<reference evidence="4" key="1">
    <citation type="journal article" date="2014" name="Int. J. Syst. Evol. Microbiol.">
        <title>Complete genome sequence of Corynebacterium casei LMG S-19264T (=DSM 44701T), isolated from a smear-ripened cheese.</title>
        <authorList>
            <consortium name="US DOE Joint Genome Institute (JGI-PGF)"/>
            <person name="Walter F."/>
            <person name="Albersmeier A."/>
            <person name="Kalinowski J."/>
            <person name="Ruckert C."/>
        </authorList>
    </citation>
    <scope>NUCLEOTIDE SEQUENCE</scope>
    <source>
        <strain evidence="4">KCTC 42651</strain>
    </source>
</reference>
<dbReference type="Pfam" id="PF00903">
    <property type="entry name" value="Glyoxalase"/>
    <property type="match status" value="1"/>
</dbReference>
<dbReference type="AlphaFoldDB" id="A0A918XXX6"/>
<dbReference type="RefSeq" id="WP_189994931.1">
    <property type="nucleotide sequence ID" value="NZ_BMZS01000014.1"/>
</dbReference>
<evidence type="ECO:0000259" key="3">
    <source>
        <dbReference type="PROSITE" id="PS51819"/>
    </source>
</evidence>
<dbReference type="GO" id="GO:0046872">
    <property type="term" value="F:metal ion binding"/>
    <property type="evidence" value="ECO:0007669"/>
    <property type="project" value="UniProtKB-UniRule"/>
</dbReference>
<keyword evidence="4" id="KW-0560">Oxidoreductase</keyword>
<dbReference type="Gene3D" id="3.10.180.10">
    <property type="entry name" value="2,3-Dihydroxybiphenyl 1,2-Dioxygenase, domain 1"/>
    <property type="match status" value="2"/>
</dbReference>
<feature type="binding site" evidence="2">
    <location>
        <position position="595"/>
    </location>
    <ligand>
        <name>Mg(2+)</name>
        <dbReference type="ChEBI" id="CHEBI:18420"/>
    </ligand>
</feature>
<keyword evidence="1 2" id="KW-0479">Metal-binding</keyword>
<dbReference type="PANTHER" id="PTHR12110">
    <property type="entry name" value="HYDROXYPYRUVATE ISOMERASE"/>
    <property type="match status" value="1"/>
</dbReference>
<feature type="binding site" evidence="2">
    <location>
        <position position="165"/>
    </location>
    <ligand>
        <name>a divalent metal cation</name>
        <dbReference type="ChEBI" id="CHEBI:60240"/>
        <note>catalytic</note>
    </ligand>
</feature>
<evidence type="ECO:0000256" key="1">
    <source>
        <dbReference type="ARBA" id="ARBA00022723"/>
    </source>
</evidence>
<dbReference type="SUPFAM" id="SSF54593">
    <property type="entry name" value="Glyoxalase/Bleomycin resistance protein/Dihydroxybiphenyl dioxygenase"/>
    <property type="match status" value="1"/>
</dbReference>
<dbReference type="InterPro" id="IPR036237">
    <property type="entry name" value="Xyl_isomerase-like_sf"/>
</dbReference>
<comment type="pathway">
    <text evidence="2">Aromatic compound metabolism; 3,4-dihydroxybenzoate biosynthesis.</text>
</comment>
<feature type="binding site" evidence="2">
    <location>
        <position position="191"/>
    </location>
    <ligand>
        <name>a divalent metal cation</name>
        <dbReference type="ChEBI" id="CHEBI:60240"/>
        <note>catalytic</note>
    </ligand>
</feature>
<gene>
    <name evidence="4" type="ORF">GCM10017083_50340</name>
</gene>
<feature type="domain" description="VOC" evidence="3">
    <location>
        <begin position="290"/>
        <end position="409"/>
    </location>
</feature>
<dbReference type="EMBL" id="BMZS01000014">
    <property type="protein sequence ID" value="GHD62058.1"/>
    <property type="molecule type" value="Genomic_DNA"/>
</dbReference>
<accession>A0A918XXX6</accession>
<dbReference type="GO" id="GO:0046565">
    <property type="term" value="F:3-dehydroshikimate dehydratase activity"/>
    <property type="evidence" value="ECO:0007669"/>
    <property type="project" value="UniProtKB-UniRule"/>
</dbReference>
<comment type="similarity">
    <text evidence="2">Belongs to the bacterial two-domain DSD family.</text>
</comment>
<dbReference type="Pfam" id="PF14696">
    <property type="entry name" value="Glyoxalase_5"/>
    <property type="match status" value="1"/>
</dbReference>
<sequence>MKTSIATVSLSGDLEEKLSAIAAAGFDGVEIFENDFLTFDGGPRDVGRMVSDLGLACVAFQPFRDFEGLPEPERARAFARAERKFDVMEELGTKLLLVCSNVSPVSLGGIDRAAADLRELGERAAKRGLTIGYEALAWGRHVSDHRDAWEIVRRADHPNVGLILDTYHTIARGVPVESIRSIPGDRIALVQVADAPKLDMDLLQLSRHFRCMPGQGDYPLVDFMQALDATGYDGMLSLEIFNDQFRAGSPRQTAADGKRGLVFLMDQVARSKTNPRGRKPAMPARPAPLGVEFIEFAVDEDTAAQLRGFLGGLGFHKAGTHRSKAVELWRQGAVNLVINSDKEGFAHSSYIVHGPSVCAIGLRVSDVEGAMARARELLVPSFTQAVGSGELEIPAIRGVGGSLIHFVEPTGPLADIWSVDFTLSDDTGGAGDIGLKRVDHIAQSMSYEEMLTWTLTYTALLDFEKEAQVDITDPGGLVRSQALHAPGGAVRVVLNSSQSAKTQSGRFLSEFFGAGTQHVAFESADIFATVRAMKANGLEPLPIPDNYYDDIDVRFGLDPALVAELRDHDVLYDRDGDGEYFQTYTRTFADRFFFEIVERRADGGRAYQGFGAANAPVRLAAQARSAPEPTVPRR</sequence>
<dbReference type="InterPro" id="IPR043700">
    <property type="entry name" value="DSD"/>
</dbReference>
<keyword evidence="4" id="KW-0223">Dioxygenase</keyword>
<comment type="cofactor">
    <cofactor evidence="2">
        <name>a divalent metal cation</name>
        <dbReference type="ChEBI" id="CHEBI:60240"/>
    </cofactor>
</comment>
<feature type="binding site" evidence="2">
    <location>
        <position position="518"/>
    </location>
    <ligand>
        <name>Mg(2+)</name>
        <dbReference type="ChEBI" id="CHEBI:18420"/>
    </ligand>
</feature>
<keyword evidence="5" id="KW-1185">Reference proteome</keyword>
<dbReference type="Gene3D" id="3.20.20.150">
    <property type="entry name" value="Divalent-metal-dependent TIM barrel enzymes"/>
    <property type="match status" value="1"/>
</dbReference>
<feature type="binding site" evidence="2">
    <location>
        <position position="440"/>
    </location>
    <ligand>
        <name>Mg(2+)</name>
        <dbReference type="ChEBI" id="CHEBI:18420"/>
    </ligand>
</feature>
<evidence type="ECO:0000256" key="2">
    <source>
        <dbReference type="HAMAP-Rule" id="MF_02238"/>
    </source>
</evidence>
<protein>
    <recommendedName>
        <fullName evidence="2">3-dehydroshikimate dehydratase</fullName>
        <shortName evidence="2">DSD</shortName>
        <ecNumber evidence="2">4.2.1.118</ecNumber>
    </recommendedName>
</protein>
<dbReference type="InterPro" id="IPR029068">
    <property type="entry name" value="Glyas_Bleomycin-R_OHBP_Dase"/>
</dbReference>
<comment type="caution">
    <text evidence="4">The sequence shown here is derived from an EMBL/GenBank/DDBJ whole genome shotgun (WGS) entry which is preliminary data.</text>
</comment>
<dbReference type="PROSITE" id="PS51819">
    <property type="entry name" value="VOC"/>
    <property type="match status" value="2"/>
</dbReference>
<organism evidence="4 5">
    <name type="scientific">Thalassobaculum fulvum</name>
    <dbReference type="NCBI Taxonomy" id="1633335"/>
    <lineage>
        <taxon>Bacteria</taxon>
        <taxon>Pseudomonadati</taxon>
        <taxon>Pseudomonadota</taxon>
        <taxon>Alphaproteobacteria</taxon>
        <taxon>Rhodospirillales</taxon>
        <taxon>Thalassobaculaceae</taxon>
        <taxon>Thalassobaculum</taxon>
    </lineage>
</organism>
<evidence type="ECO:0000313" key="4">
    <source>
        <dbReference type="EMBL" id="GHD62058.1"/>
    </source>
</evidence>
<reference evidence="4" key="2">
    <citation type="submission" date="2020-09" db="EMBL/GenBank/DDBJ databases">
        <authorList>
            <person name="Sun Q."/>
            <person name="Kim S."/>
        </authorList>
    </citation>
    <scope>NUCLEOTIDE SEQUENCE</scope>
    <source>
        <strain evidence="4">KCTC 42651</strain>
    </source>
</reference>
<dbReference type="EC" id="4.2.1.118" evidence="2"/>
<dbReference type="InterPro" id="IPR050312">
    <property type="entry name" value="IolE/XylAMocC-like"/>
</dbReference>
<dbReference type="InterPro" id="IPR004360">
    <property type="entry name" value="Glyas_Fos-R_dOase_dom"/>
</dbReference>
<proteinExistence type="inferred from homology"/>
<dbReference type="HAMAP" id="MF_02238">
    <property type="entry name" value="DSD"/>
    <property type="match status" value="1"/>
</dbReference>
<keyword evidence="2" id="KW-0456">Lyase</keyword>
<dbReference type="GO" id="GO:0051213">
    <property type="term" value="F:dioxygenase activity"/>
    <property type="evidence" value="ECO:0007669"/>
    <property type="project" value="UniProtKB-KW"/>
</dbReference>
<comment type="function">
    <text evidence="2">Catalyzes the conversion of 3-dehydroshikimate to protocatechuate (3,4-dihydroxybenzoate), a common intermediate of quinate and shikimate degradation pathways.</text>
</comment>
<dbReference type="Proteomes" id="UP000630353">
    <property type="component" value="Unassembled WGS sequence"/>
</dbReference>
<dbReference type="InterPro" id="IPR037523">
    <property type="entry name" value="VOC_core"/>
</dbReference>